<keyword evidence="1" id="KW-1133">Transmembrane helix</keyword>
<dbReference type="EMBL" id="MN740102">
    <property type="protein sequence ID" value="QHT87868.1"/>
    <property type="molecule type" value="Genomic_DNA"/>
</dbReference>
<sequence length="60" mass="6676">MINISSLLYLVFLFFVLTPNVLLRIPPNGSKHVVALVHAVVFAVVYYYTSGYVNTMLGSL</sequence>
<organism evidence="2">
    <name type="scientific">viral metagenome</name>
    <dbReference type="NCBI Taxonomy" id="1070528"/>
    <lineage>
        <taxon>unclassified sequences</taxon>
        <taxon>metagenomes</taxon>
        <taxon>organismal metagenomes</taxon>
    </lineage>
</organism>
<evidence type="ECO:0000256" key="1">
    <source>
        <dbReference type="SAM" id="Phobius"/>
    </source>
</evidence>
<name>A0A6C0I4C9_9ZZZZ</name>
<evidence type="ECO:0000313" key="2">
    <source>
        <dbReference type="EMBL" id="QHT87868.1"/>
    </source>
</evidence>
<reference evidence="2" key="1">
    <citation type="journal article" date="2020" name="Nature">
        <title>Giant virus diversity and host interactions through global metagenomics.</title>
        <authorList>
            <person name="Schulz F."/>
            <person name="Roux S."/>
            <person name="Paez-Espino D."/>
            <person name="Jungbluth S."/>
            <person name="Walsh D.A."/>
            <person name="Denef V.J."/>
            <person name="McMahon K.D."/>
            <person name="Konstantinidis K.T."/>
            <person name="Eloe-Fadrosh E.A."/>
            <person name="Kyrpides N.C."/>
            <person name="Woyke T."/>
        </authorList>
    </citation>
    <scope>NUCLEOTIDE SEQUENCE</scope>
    <source>
        <strain evidence="2">GVMAG-M-3300023184-191</strain>
    </source>
</reference>
<protein>
    <submittedName>
        <fullName evidence="2">Uncharacterized protein</fullName>
    </submittedName>
</protein>
<keyword evidence="1" id="KW-0812">Transmembrane</keyword>
<accession>A0A6C0I4C9</accession>
<feature type="transmembrane region" description="Helical" evidence="1">
    <location>
        <begin position="33"/>
        <end position="49"/>
    </location>
</feature>
<proteinExistence type="predicted"/>
<dbReference type="AlphaFoldDB" id="A0A6C0I4C9"/>
<keyword evidence="1" id="KW-0472">Membrane</keyword>